<comment type="caution">
    <text evidence="1">The sequence shown here is derived from an EMBL/GenBank/DDBJ whole genome shotgun (WGS) entry which is preliminary data.</text>
</comment>
<keyword evidence="2" id="KW-1185">Reference proteome</keyword>
<organism evidence="1 2">
    <name type="scientific">Nocardia panacis</name>
    <dbReference type="NCBI Taxonomy" id="2340916"/>
    <lineage>
        <taxon>Bacteria</taxon>
        <taxon>Bacillati</taxon>
        <taxon>Actinomycetota</taxon>
        <taxon>Actinomycetes</taxon>
        <taxon>Mycobacteriales</taxon>
        <taxon>Nocardiaceae</taxon>
        <taxon>Nocardia</taxon>
    </lineage>
</organism>
<name>A0A3A4K5R0_9NOCA</name>
<dbReference type="OrthoDB" id="9931394at2"/>
<dbReference type="RefSeq" id="WP_120044170.1">
    <property type="nucleotide sequence ID" value="NZ_QZFU01000041.1"/>
</dbReference>
<dbReference type="EMBL" id="QZFU01000041">
    <property type="protein sequence ID" value="RJO69800.1"/>
    <property type="molecule type" value="Genomic_DNA"/>
</dbReference>
<dbReference type="Proteomes" id="UP000266677">
    <property type="component" value="Unassembled WGS sequence"/>
</dbReference>
<reference evidence="1 2" key="1">
    <citation type="submission" date="2018-09" db="EMBL/GenBank/DDBJ databases">
        <title>YIM PH21274 draft genome.</title>
        <authorList>
            <person name="Miao C."/>
        </authorList>
    </citation>
    <scope>NUCLEOTIDE SEQUENCE [LARGE SCALE GENOMIC DNA]</scope>
    <source>
        <strain evidence="1 2">YIM PH 21724</strain>
    </source>
</reference>
<protein>
    <submittedName>
        <fullName evidence="1">Uncharacterized protein</fullName>
    </submittedName>
</protein>
<accession>A0A3A4K5R0</accession>
<gene>
    <name evidence="1" type="ORF">D5S18_28280</name>
</gene>
<dbReference type="AlphaFoldDB" id="A0A3A4K5R0"/>
<proteinExistence type="predicted"/>
<sequence>MTNPHIDQPRIVDEAANAERIALDQQIRTLTDKLSMGGPSIRLEEHRQGLLKLQQLQEERGDAFRRSVGWTGTRQV</sequence>
<evidence type="ECO:0000313" key="1">
    <source>
        <dbReference type="EMBL" id="RJO69800.1"/>
    </source>
</evidence>
<evidence type="ECO:0000313" key="2">
    <source>
        <dbReference type="Proteomes" id="UP000266677"/>
    </source>
</evidence>